<dbReference type="EMBL" id="KK115671">
    <property type="protein sequence ID" value="KFM65693.1"/>
    <property type="molecule type" value="Genomic_DNA"/>
</dbReference>
<sequence length="44" mass="4879">MIVELKTSMVADEELVAIKTRSSAEVTPFLKCGFSSRQLPAQEH</sequence>
<evidence type="ECO:0000313" key="2">
    <source>
        <dbReference type="Proteomes" id="UP000054359"/>
    </source>
</evidence>
<protein>
    <submittedName>
        <fullName evidence="1">Uncharacterized protein</fullName>
    </submittedName>
</protein>
<accession>A0A087TKQ4</accession>
<dbReference type="AlphaFoldDB" id="A0A087TKQ4"/>
<dbReference type="Proteomes" id="UP000054359">
    <property type="component" value="Unassembled WGS sequence"/>
</dbReference>
<organism evidence="1 2">
    <name type="scientific">Stegodyphus mimosarum</name>
    <name type="common">African social velvet spider</name>
    <dbReference type="NCBI Taxonomy" id="407821"/>
    <lineage>
        <taxon>Eukaryota</taxon>
        <taxon>Metazoa</taxon>
        <taxon>Ecdysozoa</taxon>
        <taxon>Arthropoda</taxon>
        <taxon>Chelicerata</taxon>
        <taxon>Arachnida</taxon>
        <taxon>Araneae</taxon>
        <taxon>Araneomorphae</taxon>
        <taxon>Entelegynae</taxon>
        <taxon>Eresoidea</taxon>
        <taxon>Eresidae</taxon>
        <taxon>Stegodyphus</taxon>
    </lineage>
</organism>
<reference evidence="1 2" key="1">
    <citation type="submission" date="2013-11" db="EMBL/GenBank/DDBJ databases">
        <title>Genome sequencing of Stegodyphus mimosarum.</title>
        <authorList>
            <person name="Bechsgaard J."/>
        </authorList>
    </citation>
    <scope>NUCLEOTIDE SEQUENCE [LARGE SCALE GENOMIC DNA]</scope>
</reference>
<feature type="non-terminal residue" evidence="1">
    <location>
        <position position="44"/>
    </location>
</feature>
<evidence type="ECO:0000313" key="1">
    <source>
        <dbReference type="EMBL" id="KFM65693.1"/>
    </source>
</evidence>
<keyword evidence="2" id="KW-1185">Reference proteome</keyword>
<proteinExistence type="predicted"/>
<gene>
    <name evidence="1" type="ORF">X975_17734</name>
</gene>
<name>A0A087TKQ4_STEMI</name>